<keyword evidence="1" id="KW-0732">Signal</keyword>
<comment type="caution">
    <text evidence="2">The sequence shown here is derived from an EMBL/GenBank/DDBJ whole genome shotgun (WGS) entry which is preliminary data.</text>
</comment>
<proteinExistence type="predicted"/>
<reference evidence="2 3" key="1">
    <citation type="submission" date="2019-11" db="EMBL/GenBank/DDBJ databases">
        <authorList>
            <person name="Cheng Q."/>
            <person name="Yang Z."/>
        </authorList>
    </citation>
    <scope>NUCLEOTIDE SEQUENCE [LARGE SCALE GENOMIC DNA]</scope>
    <source>
        <strain evidence="2 3">HX-22-1</strain>
    </source>
</reference>
<evidence type="ECO:0000313" key="2">
    <source>
        <dbReference type="EMBL" id="MRX46999.1"/>
    </source>
</evidence>
<feature type="chain" id="PRO_5029480562" description="T9SS type A sorting domain-containing protein" evidence="1">
    <location>
        <begin position="21"/>
        <end position="499"/>
    </location>
</feature>
<dbReference type="Gene3D" id="2.60.40.10">
    <property type="entry name" value="Immunoglobulins"/>
    <property type="match status" value="1"/>
</dbReference>
<keyword evidence="3" id="KW-1185">Reference proteome</keyword>
<evidence type="ECO:0000256" key="1">
    <source>
        <dbReference type="SAM" id="SignalP"/>
    </source>
</evidence>
<evidence type="ECO:0008006" key="4">
    <source>
        <dbReference type="Google" id="ProtNLM"/>
    </source>
</evidence>
<name>A0A7K0FM04_9SPHI</name>
<evidence type="ECO:0000313" key="3">
    <source>
        <dbReference type="Proteomes" id="UP000462931"/>
    </source>
</evidence>
<gene>
    <name evidence="2" type="ORF">GJJ64_07380</name>
</gene>
<sequence>MKKIYLSFFLSCILYISSFAQTLIPPADELVLPQYAYFGGTAASRAPLATRLTLRGLTPSTTYRYIVGLSSTDNITTAFAPGSFWRVNNGSPGASGNITGYTTQKFALNGNELSGDQIQFGPTNYHARFTTDASGNYTGWFLLAPVGNSTQQAINSNAYFYIHLCLNSAPVSNPTISYRTTNTIQLLDYTNDNTGLSPLVGTTSNIGDEKFVLLYNNVNGTGRPLSTTYTENEGINITGFTTWYTGNVEGTSGKWGAVVPNNTAVRAIRFFNASDGSEIVVGNGTGNSSSDGIWNGVSTIINTGSTSTPITINSIAPTTLPITLSNFAGSANLNGVKLNWTTASETNNQYFEILRAGEDKNFVSIGKVNGSGNSSTSKSYSFDDFNPATGNNYYQLKQVDFDGKSASFAPIAVSFGLTSNKISLLSSSDLAVTISISSATDKEAVISYVGLDGKIIYQQKTYLKAGLNSITLPVNKSAGNIGIISVSANKEQQSIKISR</sequence>
<protein>
    <recommendedName>
        <fullName evidence="4">T9SS type A sorting domain-containing protein</fullName>
    </recommendedName>
</protein>
<dbReference type="Proteomes" id="UP000462931">
    <property type="component" value="Unassembled WGS sequence"/>
</dbReference>
<dbReference type="InterPro" id="IPR013783">
    <property type="entry name" value="Ig-like_fold"/>
</dbReference>
<dbReference type="RefSeq" id="WP_154287077.1">
    <property type="nucleotide sequence ID" value="NZ_WKJI01000002.1"/>
</dbReference>
<dbReference type="AlphaFoldDB" id="A0A7K0FM04"/>
<dbReference type="EMBL" id="WKJI01000002">
    <property type="protein sequence ID" value="MRX46999.1"/>
    <property type="molecule type" value="Genomic_DNA"/>
</dbReference>
<accession>A0A7K0FM04</accession>
<organism evidence="2 3">
    <name type="scientific">Pedobacter puniceum</name>
    <dbReference type="NCBI Taxonomy" id="2666136"/>
    <lineage>
        <taxon>Bacteria</taxon>
        <taxon>Pseudomonadati</taxon>
        <taxon>Bacteroidota</taxon>
        <taxon>Sphingobacteriia</taxon>
        <taxon>Sphingobacteriales</taxon>
        <taxon>Sphingobacteriaceae</taxon>
        <taxon>Pedobacter</taxon>
    </lineage>
</organism>
<feature type="signal peptide" evidence="1">
    <location>
        <begin position="1"/>
        <end position="20"/>
    </location>
</feature>